<evidence type="ECO:0000313" key="5">
    <source>
        <dbReference type="Proteomes" id="UP001165190"/>
    </source>
</evidence>
<dbReference type="PANTHER" id="PTHR13068">
    <property type="entry name" value="CGI-12 PROTEIN-RELATED"/>
    <property type="match status" value="1"/>
</dbReference>
<dbReference type="GO" id="GO:0003676">
    <property type="term" value="F:nucleic acid binding"/>
    <property type="evidence" value="ECO:0007669"/>
    <property type="project" value="InterPro"/>
</dbReference>
<keyword evidence="3" id="KW-0809">Transit peptide</keyword>
<name>A0A9W7H129_HIBTR</name>
<dbReference type="AlphaFoldDB" id="A0A9W7H129"/>
<dbReference type="FunFam" id="1.25.70.10:FF:000001">
    <property type="entry name" value="Mitochondrial transcription termination factor-like"/>
    <property type="match status" value="1"/>
</dbReference>
<dbReference type="Gene3D" id="1.25.70.10">
    <property type="entry name" value="Transcription termination factor 3, mitochondrial"/>
    <property type="match status" value="1"/>
</dbReference>
<dbReference type="OrthoDB" id="637682at2759"/>
<dbReference type="GO" id="GO:0006353">
    <property type="term" value="P:DNA-templated transcription termination"/>
    <property type="evidence" value="ECO:0007669"/>
    <property type="project" value="UniProtKB-KW"/>
</dbReference>
<dbReference type="Pfam" id="PF02536">
    <property type="entry name" value="mTERF"/>
    <property type="match status" value="1"/>
</dbReference>
<sequence length="391" mass="45062">MIGTMFYYFCKTQISIRGGITRISPASLYLGFTQNCALNSSSIRFISKIPSNEHSFTVSYLVNSCGFSPDSALSVSKTIHFESPKRPDSVISFFKNHGFSQSQIRNLIRKRPRLLFTNPDKTLVPKFQFFSSKSISSSELKRILSSNPHALEYDLDNRIVPSFNFFKDLTQCSDDKVFLAYKNCSGILSWNLEFVLPPNIAVLRKKGVPKWILMNELIVHPRVFVVNPEKFRRTAEEVGKMGFDPSKQVFLIALQALMQISKSTWERKFNVFKQWGWSDEDIISAFEKYPRCMIFSEHKIAATMDFFVNTMGWKSSFIADQPVVLSYSLENRIIPRLSVLKALLSKGLIKKFTVCSLLVYTEKQFLQRFVTPFEDPYFLKLYQEKQALSIC</sequence>
<keyword evidence="2" id="KW-0804">Transcription</keyword>
<dbReference type="Proteomes" id="UP001165190">
    <property type="component" value="Unassembled WGS sequence"/>
</dbReference>
<proteinExistence type="inferred from homology"/>
<keyword evidence="2" id="KW-0806">Transcription termination</keyword>
<keyword evidence="5" id="KW-1185">Reference proteome</keyword>
<comment type="caution">
    <text evidence="4">The sequence shown here is derived from an EMBL/GenBank/DDBJ whole genome shotgun (WGS) entry which is preliminary data.</text>
</comment>
<dbReference type="SMART" id="SM00733">
    <property type="entry name" value="Mterf"/>
    <property type="match status" value="5"/>
</dbReference>
<evidence type="ECO:0000256" key="3">
    <source>
        <dbReference type="ARBA" id="ARBA00022946"/>
    </source>
</evidence>
<comment type="similarity">
    <text evidence="1">Belongs to the mTERF family.</text>
</comment>
<dbReference type="InterPro" id="IPR003690">
    <property type="entry name" value="MTERF"/>
</dbReference>
<organism evidence="4 5">
    <name type="scientific">Hibiscus trionum</name>
    <name type="common">Flower of an hour</name>
    <dbReference type="NCBI Taxonomy" id="183268"/>
    <lineage>
        <taxon>Eukaryota</taxon>
        <taxon>Viridiplantae</taxon>
        <taxon>Streptophyta</taxon>
        <taxon>Embryophyta</taxon>
        <taxon>Tracheophyta</taxon>
        <taxon>Spermatophyta</taxon>
        <taxon>Magnoliopsida</taxon>
        <taxon>eudicotyledons</taxon>
        <taxon>Gunneridae</taxon>
        <taxon>Pentapetalae</taxon>
        <taxon>rosids</taxon>
        <taxon>malvids</taxon>
        <taxon>Malvales</taxon>
        <taxon>Malvaceae</taxon>
        <taxon>Malvoideae</taxon>
        <taxon>Hibiscus</taxon>
    </lineage>
</organism>
<keyword evidence="2" id="KW-0805">Transcription regulation</keyword>
<protein>
    <submittedName>
        <fullName evidence="4">Uncharacterized protein</fullName>
    </submittedName>
</protein>
<evidence type="ECO:0000256" key="1">
    <source>
        <dbReference type="ARBA" id="ARBA00007692"/>
    </source>
</evidence>
<reference evidence="4" key="1">
    <citation type="submission" date="2023-05" db="EMBL/GenBank/DDBJ databases">
        <title>Genome and transcriptome analyses reveal genes involved in the formation of fine ridges on petal epidermal cells in Hibiscus trionum.</title>
        <authorList>
            <person name="Koshimizu S."/>
            <person name="Masuda S."/>
            <person name="Ishii T."/>
            <person name="Shirasu K."/>
            <person name="Hoshino A."/>
            <person name="Arita M."/>
        </authorList>
    </citation>
    <scope>NUCLEOTIDE SEQUENCE</scope>
    <source>
        <strain evidence="4">Hamamatsu line</strain>
    </source>
</reference>
<dbReference type="EMBL" id="BSYR01000006">
    <property type="protein sequence ID" value="GMI68506.1"/>
    <property type="molecule type" value="Genomic_DNA"/>
</dbReference>
<dbReference type="InterPro" id="IPR038538">
    <property type="entry name" value="MTERF_sf"/>
</dbReference>
<dbReference type="PANTHER" id="PTHR13068:SF166">
    <property type="entry name" value="TRANSCRIPTION TERMINATION FACTOR MTERF15, MITOCHONDRIAL-LIKE"/>
    <property type="match status" value="1"/>
</dbReference>
<evidence type="ECO:0000256" key="2">
    <source>
        <dbReference type="ARBA" id="ARBA00022472"/>
    </source>
</evidence>
<accession>A0A9W7H129</accession>
<gene>
    <name evidence="4" type="ORF">HRI_000519900</name>
</gene>
<evidence type="ECO:0000313" key="4">
    <source>
        <dbReference type="EMBL" id="GMI68506.1"/>
    </source>
</evidence>